<accession>A0A6P2CCN4</accession>
<dbReference type="AlphaFoldDB" id="A0A6P2CCN4"/>
<comment type="caution">
    <text evidence="1">The sequence shown here is derived from an EMBL/GenBank/DDBJ whole genome shotgun (WGS) entry which is preliminary data.</text>
</comment>
<name>A0A6P2CCN4_9ACTN</name>
<evidence type="ECO:0000313" key="1">
    <source>
        <dbReference type="EMBL" id="TVZ07333.1"/>
    </source>
</evidence>
<dbReference type="EMBL" id="RPFW01000001">
    <property type="protein sequence ID" value="TVZ07333.1"/>
    <property type="molecule type" value="Genomic_DNA"/>
</dbReference>
<gene>
    <name evidence="1" type="ORF">EAS64_08615</name>
</gene>
<proteinExistence type="predicted"/>
<protein>
    <submittedName>
        <fullName evidence="1">Uncharacterized protein</fullName>
    </submittedName>
</protein>
<dbReference type="RefSeq" id="WP_145852179.1">
    <property type="nucleotide sequence ID" value="NZ_RPFW01000001.1"/>
</dbReference>
<reference evidence="1 2" key="1">
    <citation type="submission" date="2018-11" db="EMBL/GenBank/DDBJ databases">
        <title>Trebonia kvetii gen.nov., sp.nov., a novel acidophilic actinobacterium, and proposal of the new actinobacterial family Treboniaceae fam. nov.</title>
        <authorList>
            <person name="Rapoport D."/>
            <person name="Sagova-Mareckova M."/>
            <person name="Sedlacek I."/>
            <person name="Provaznik J."/>
            <person name="Kralova S."/>
            <person name="Pavlinic D."/>
            <person name="Benes V."/>
            <person name="Kopecky J."/>
        </authorList>
    </citation>
    <scope>NUCLEOTIDE SEQUENCE [LARGE SCALE GENOMIC DNA]</scope>
    <source>
        <strain evidence="1 2">15Tr583</strain>
    </source>
</reference>
<dbReference type="Proteomes" id="UP000460272">
    <property type="component" value="Unassembled WGS sequence"/>
</dbReference>
<keyword evidence="2" id="KW-1185">Reference proteome</keyword>
<sequence length="76" mass="7920">MWRLSGAGTCGGGPGSDDVDDLAIEPVLMQVARRRLDPPCGSYAAGFPRLGAGDLRAAFWLVDLLESAGYQGPARA</sequence>
<organism evidence="1 2">
    <name type="scientific">Trebonia kvetii</name>
    <dbReference type="NCBI Taxonomy" id="2480626"/>
    <lineage>
        <taxon>Bacteria</taxon>
        <taxon>Bacillati</taxon>
        <taxon>Actinomycetota</taxon>
        <taxon>Actinomycetes</taxon>
        <taxon>Streptosporangiales</taxon>
        <taxon>Treboniaceae</taxon>
        <taxon>Trebonia</taxon>
    </lineage>
</organism>
<evidence type="ECO:0000313" key="2">
    <source>
        <dbReference type="Proteomes" id="UP000460272"/>
    </source>
</evidence>